<accession>A0AB39MPF5</accession>
<gene>
    <name evidence="1" type="ORF">AB5J58_49200</name>
</gene>
<evidence type="ECO:0000313" key="1">
    <source>
        <dbReference type="EMBL" id="XDQ07674.1"/>
    </source>
</evidence>
<protein>
    <submittedName>
        <fullName evidence="1">Uncharacterized protein</fullName>
    </submittedName>
</protein>
<name>A0AB39MPF5_9ACTN</name>
<dbReference type="RefSeq" id="WP_369192444.1">
    <property type="nucleotide sequence ID" value="NZ_CP163431.1"/>
</dbReference>
<dbReference type="AlphaFoldDB" id="A0AB39MPF5"/>
<reference evidence="1" key="1">
    <citation type="submission" date="2024-07" db="EMBL/GenBank/DDBJ databases">
        <authorList>
            <person name="Yu S.T."/>
        </authorList>
    </citation>
    <scope>NUCLEOTIDE SEQUENCE</scope>
    <source>
        <strain evidence="1">R08</strain>
    </source>
</reference>
<proteinExistence type="predicted"/>
<sequence>MNRTTHNRALEAVVDILGRARGLNRDLTRDLDLARDLTRDNATRDRDFAVDLAFDRALDLEHALSRAYQLVVVAASEPDLIRDRGLTHQLASASASASDLDHQLAVALASDLDLDPDLGGVVRDVVRSLESAERNVALLVDAGDEPAAGGSEARVSGWARWLVGVASRVVPVRERARYVEEWRYELWELGKQAQGRRRHQIRYALRVLSKVWGVRSGVRAARRRPAGG</sequence>
<organism evidence="1">
    <name type="scientific">Streptomyces sp. R08</name>
    <dbReference type="NCBI Taxonomy" id="3238624"/>
    <lineage>
        <taxon>Bacteria</taxon>
        <taxon>Bacillati</taxon>
        <taxon>Actinomycetota</taxon>
        <taxon>Actinomycetes</taxon>
        <taxon>Kitasatosporales</taxon>
        <taxon>Streptomycetaceae</taxon>
        <taxon>Streptomyces</taxon>
    </lineage>
</organism>
<dbReference type="EMBL" id="CP163431">
    <property type="protein sequence ID" value="XDQ07674.1"/>
    <property type="molecule type" value="Genomic_DNA"/>
</dbReference>